<accession>A0AC61RHM8</accession>
<protein>
    <submittedName>
        <fullName evidence="1">SusD/RagB family nutrient-binding outer membrane lipoprotein</fullName>
    </submittedName>
</protein>
<dbReference type="Proteomes" id="UP000306319">
    <property type="component" value="Unassembled WGS sequence"/>
</dbReference>
<evidence type="ECO:0000313" key="1">
    <source>
        <dbReference type="EMBL" id="TGY77691.1"/>
    </source>
</evidence>
<sequence>MNKILLSGVMALSLTLGACDSYLDINESPNSPAVGNLTPDLIFPGAEMAFANSYSDYFRITGGYFAQHYSQFFGTSNYMDYSQFMQSAVRSSSTYSNLATRTLQNMSTVISLAEASESYGTVLAATVIRAAVYQAMVDCYGEIPYSESLDINNITPKYDEGKDIYAGIIAELDEAISKVGGMETVCTNFLLPGARSSEWVKVANALKLRILMRESNAVDVKSQLDALVKENNFPTSDVAWANCWKNESGQANPFYQEEFATYFGSTQQNVILNLALLATMNAADDARLKAFFNPNIDKSEYTGGVSGTNFSTTTSYKANYWCRPNVKYDDPVYLITRSEIEFFLAEYEARYGSQASAEAHYKAAIEASFATAGVTGVETVLAAYPWDSTNWAKCIGIQKWVALSGVNNYEAWCEMRRLKFPTFGNVTGDQIYNVLTDAYDPSILEPGTLYTPIKVNGTLGSDKLLQRWPYPESSANRNSKTPEYKGDGAPVFWAQ</sequence>
<organism evidence="1 2">
    <name type="scientific">Lepagella muris</name>
    <dbReference type="NCBI Taxonomy" id="3032870"/>
    <lineage>
        <taxon>Bacteria</taxon>
        <taxon>Pseudomonadati</taxon>
        <taxon>Bacteroidota</taxon>
        <taxon>Bacteroidia</taxon>
        <taxon>Bacteroidales</taxon>
        <taxon>Muribaculaceae</taxon>
        <taxon>Lepagella</taxon>
    </lineage>
</organism>
<gene>
    <name evidence="1" type="ORF">E5331_13370</name>
</gene>
<proteinExistence type="predicted"/>
<dbReference type="EMBL" id="SRYB01000021">
    <property type="protein sequence ID" value="TGY77691.1"/>
    <property type="molecule type" value="Genomic_DNA"/>
</dbReference>
<name>A0AC61RHM8_9BACT</name>
<keyword evidence="2" id="KW-1185">Reference proteome</keyword>
<comment type="caution">
    <text evidence="1">The sequence shown here is derived from an EMBL/GenBank/DDBJ whole genome shotgun (WGS) entry which is preliminary data.</text>
</comment>
<keyword evidence="1" id="KW-0449">Lipoprotein</keyword>
<evidence type="ECO:0000313" key="2">
    <source>
        <dbReference type="Proteomes" id="UP000306319"/>
    </source>
</evidence>
<reference evidence="1" key="1">
    <citation type="submission" date="2019-04" db="EMBL/GenBank/DDBJ databases">
        <title>Microbes associate with the intestines of laboratory mice.</title>
        <authorList>
            <person name="Navarre W."/>
            <person name="Wong E."/>
            <person name="Huang K."/>
            <person name="Tropini C."/>
            <person name="Ng K."/>
            <person name="Yu B."/>
        </authorList>
    </citation>
    <scope>NUCLEOTIDE SEQUENCE</scope>
    <source>
        <strain evidence="1">NM04_E33</strain>
    </source>
</reference>